<keyword evidence="1" id="KW-0812">Transmembrane</keyword>
<dbReference type="AlphaFoldDB" id="A0A6B3LSN2"/>
<evidence type="ECO:0000313" key="3">
    <source>
        <dbReference type="Proteomes" id="UP000474777"/>
    </source>
</evidence>
<sequence length="153" mass="16654">MEADLYADSPAPQGLNLNLASEDFLKNTAKWGKFLAIVGFVGVGFMVLVGVFAGATFGTAMSQFGGGAAGGAFFTFFYLLFAALYFFPVLYLYRFSDKMQDGLRMQNEELVTESFRNLKSLFKFMGILTIVIIGFYGLAIIFMSIGAGLGAMM</sequence>
<feature type="transmembrane region" description="Helical" evidence="1">
    <location>
        <begin position="69"/>
        <end position="93"/>
    </location>
</feature>
<accession>A0A6B3LSN2</accession>
<gene>
    <name evidence="2" type="ORF">GXP69_02380</name>
</gene>
<feature type="transmembrane region" description="Helical" evidence="1">
    <location>
        <begin position="34"/>
        <end position="57"/>
    </location>
</feature>
<keyword evidence="3" id="KW-1185">Reference proteome</keyword>
<evidence type="ECO:0000256" key="1">
    <source>
        <dbReference type="SAM" id="Phobius"/>
    </source>
</evidence>
<dbReference type="RefSeq" id="WP_163911893.1">
    <property type="nucleotide sequence ID" value="NZ_JAAGWD010000001.1"/>
</dbReference>
<organism evidence="2 3">
    <name type="scientific">Pontibacter burrus</name>
    <dbReference type="NCBI Taxonomy" id="2704466"/>
    <lineage>
        <taxon>Bacteria</taxon>
        <taxon>Pseudomonadati</taxon>
        <taxon>Bacteroidota</taxon>
        <taxon>Cytophagia</taxon>
        <taxon>Cytophagales</taxon>
        <taxon>Hymenobacteraceae</taxon>
        <taxon>Pontibacter</taxon>
    </lineage>
</organism>
<evidence type="ECO:0008006" key="4">
    <source>
        <dbReference type="Google" id="ProtNLM"/>
    </source>
</evidence>
<proteinExistence type="predicted"/>
<dbReference type="Proteomes" id="UP000474777">
    <property type="component" value="Unassembled WGS sequence"/>
</dbReference>
<reference evidence="2 3" key="1">
    <citation type="submission" date="2020-02" db="EMBL/GenBank/DDBJ databases">
        <authorList>
            <person name="Kim M.K."/>
        </authorList>
    </citation>
    <scope>NUCLEOTIDE SEQUENCE [LARGE SCALE GENOMIC DNA]</scope>
    <source>
        <strain evidence="2 3">BT327</strain>
    </source>
</reference>
<evidence type="ECO:0000313" key="2">
    <source>
        <dbReference type="EMBL" id="NEM96531.1"/>
    </source>
</evidence>
<protein>
    <recommendedName>
        <fullName evidence="4">DUF5362 domain-containing protein</fullName>
    </recommendedName>
</protein>
<keyword evidence="1" id="KW-1133">Transmembrane helix</keyword>
<keyword evidence="1" id="KW-0472">Membrane</keyword>
<name>A0A6B3LSN2_9BACT</name>
<dbReference type="EMBL" id="JAAGWD010000001">
    <property type="protein sequence ID" value="NEM96531.1"/>
    <property type="molecule type" value="Genomic_DNA"/>
</dbReference>
<comment type="caution">
    <text evidence="2">The sequence shown here is derived from an EMBL/GenBank/DDBJ whole genome shotgun (WGS) entry which is preliminary data.</text>
</comment>
<feature type="transmembrane region" description="Helical" evidence="1">
    <location>
        <begin position="124"/>
        <end position="149"/>
    </location>
</feature>